<name>A0ABP9PT68_9PSEU</name>
<evidence type="ECO:0000256" key="4">
    <source>
        <dbReference type="ARBA" id="ARBA00022801"/>
    </source>
</evidence>
<dbReference type="HAMAP" id="MF_00265">
    <property type="entry name" value="VapC_Nob1"/>
    <property type="match status" value="1"/>
</dbReference>
<comment type="similarity">
    <text evidence="6">Belongs to the PINc/VapC protein family.</text>
</comment>
<keyword evidence="1 6" id="KW-1277">Toxin-antitoxin system</keyword>
<keyword evidence="3 6" id="KW-0479">Metal-binding</keyword>
<dbReference type="EMBL" id="BAABJP010000007">
    <property type="protein sequence ID" value="GAA5151670.1"/>
    <property type="molecule type" value="Genomic_DNA"/>
</dbReference>
<feature type="binding site" evidence="6">
    <location>
        <position position="7"/>
    </location>
    <ligand>
        <name>Mg(2+)</name>
        <dbReference type="ChEBI" id="CHEBI:18420"/>
    </ligand>
</feature>
<evidence type="ECO:0000313" key="9">
    <source>
        <dbReference type="Proteomes" id="UP001428817"/>
    </source>
</evidence>
<dbReference type="EC" id="3.1.-.-" evidence="6"/>
<reference evidence="9" key="1">
    <citation type="journal article" date="2019" name="Int. J. Syst. Evol. Microbiol.">
        <title>The Global Catalogue of Microorganisms (GCM) 10K type strain sequencing project: providing services to taxonomists for standard genome sequencing and annotation.</title>
        <authorList>
            <consortium name="The Broad Institute Genomics Platform"/>
            <consortium name="The Broad Institute Genome Sequencing Center for Infectious Disease"/>
            <person name="Wu L."/>
            <person name="Ma J."/>
        </authorList>
    </citation>
    <scope>NUCLEOTIDE SEQUENCE [LARGE SCALE GENOMIC DNA]</scope>
    <source>
        <strain evidence="9">JCM 18303</strain>
    </source>
</reference>
<proteinExistence type="inferred from homology"/>
<evidence type="ECO:0000256" key="1">
    <source>
        <dbReference type="ARBA" id="ARBA00022649"/>
    </source>
</evidence>
<dbReference type="RefSeq" id="WP_185066633.1">
    <property type="nucleotide sequence ID" value="NZ_BAABJP010000007.1"/>
</dbReference>
<keyword evidence="2 6" id="KW-0540">Nuclease</keyword>
<dbReference type="Proteomes" id="UP001428817">
    <property type="component" value="Unassembled WGS sequence"/>
</dbReference>
<gene>
    <name evidence="6" type="primary">vapC</name>
    <name evidence="8" type="ORF">GCM10023321_19090</name>
</gene>
<keyword evidence="6" id="KW-0800">Toxin</keyword>
<organism evidence="8 9">
    <name type="scientific">Pseudonocardia eucalypti</name>
    <dbReference type="NCBI Taxonomy" id="648755"/>
    <lineage>
        <taxon>Bacteria</taxon>
        <taxon>Bacillati</taxon>
        <taxon>Actinomycetota</taxon>
        <taxon>Actinomycetes</taxon>
        <taxon>Pseudonocardiales</taxon>
        <taxon>Pseudonocardiaceae</taxon>
        <taxon>Pseudonocardia</taxon>
    </lineage>
</organism>
<feature type="domain" description="PIN" evidence="7">
    <location>
        <begin position="4"/>
        <end position="125"/>
    </location>
</feature>
<evidence type="ECO:0000313" key="8">
    <source>
        <dbReference type="EMBL" id="GAA5151670.1"/>
    </source>
</evidence>
<evidence type="ECO:0000259" key="7">
    <source>
        <dbReference type="Pfam" id="PF01850"/>
    </source>
</evidence>
<dbReference type="InterPro" id="IPR022907">
    <property type="entry name" value="VapC_family"/>
</dbReference>
<keyword evidence="4 6" id="KW-0378">Hydrolase</keyword>
<feature type="binding site" evidence="6">
    <location>
        <position position="100"/>
    </location>
    <ligand>
        <name>Mg(2+)</name>
        <dbReference type="ChEBI" id="CHEBI:18420"/>
    </ligand>
</feature>
<evidence type="ECO:0000256" key="6">
    <source>
        <dbReference type="HAMAP-Rule" id="MF_00265"/>
    </source>
</evidence>
<comment type="cofactor">
    <cofactor evidence="6">
        <name>Mg(2+)</name>
        <dbReference type="ChEBI" id="CHEBI:18420"/>
    </cofactor>
</comment>
<dbReference type="InterPro" id="IPR002716">
    <property type="entry name" value="PIN_dom"/>
</dbReference>
<evidence type="ECO:0000256" key="2">
    <source>
        <dbReference type="ARBA" id="ARBA00022722"/>
    </source>
</evidence>
<comment type="function">
    <text evidence="6">Toxic component of a toxin-antitoxin (TA) system. An RNase.</text>
</comment>
<evidence type="ECO:0000256" key="5">
    <source>
        <dbReference type="ARBA" id="ARBA00022842"/>
    </source>
</evidence>
<sequence>MGTVVLDSSLLIGFFDPNDPHHDAAARHLQRMHQNRDGYLLPTVVLAEVMVGRIRSNPRTARGAMQTVLDAFGPVREVDEEIAFVAAELRARRPSIQMPDALVVATATVEQATVSTFDKRLANAAPDRVQVIPAD</sequence>
<protein>
    <recommendedName>
        <fullName evidence="6">Ribonuclease VapC</fullName>
        <shortName evidence="6">RNase VapC</shortName>
        <ecNumber evidence="6">3.1.-.-</ecNumber>
    </recommendedName>
    <alternativeName>
        <fullName evidence="6">Toxin VapC</fullName>
    </alternativeName>
</protein>
<comment type="caution">
    <text evidence="8">The sequence shown here is derived from an EMBL/GenBank/DDBJ whole genome shotgun (WGS) entry which is preliminary data.</text>
</comment>
<dbReference type="Gene3D" id="3.40.50.1010">
    <property type="entry name" value="5'-nuclease"/>
    <property type="match status" value="1"/>
</dbReference>
<keyword evidence="9" id="KW-1185">Reference proteome</keyword>
<dbReference type="SUPFAM" id="SSF88723">
    <property type="entry name" value="PIN domain-like"/>
    <property type="match status" value="1"/>
</dbReference>
<dbReference type="InterPro" id="IPR029060">
    <property type="entry name" value="PIN-like_dom_sf"/>
</dbReference>
<dbReference type="Pfam" id="PF01850">
    <property type="entry name" value="PIN"/>
    <property type="match status" value="1"/>
</dbReference>
<keyword evidence="5 6" id="KW-0460">Magnesium</keyword>
<accession>A0ABP9PT68</accession>
<evidence type="ECO:0000256" key="3">
    <source>
        <dbReference type="ARBA" id="ARBA00022723"/>
    </source>
</evidence>